<dbReference type="InterPro" id="IPR034104">
    <property type="entry name" value="Lsm1"/>
</dbReference>
<dbReference type="GO" id="GO:1990904">
    <property type="term" value="C:ribonucleoprotein complex"/>
    <property type="evidence" value="ECO:0007669"/>
    <property type="project" value="UniProtKB-KW"/>
</dbReference>
<organism evidence="8 9">
    <name type="scientific">Mixia osmundae (strain CBS 9802 / IAM 14324 / JCM 22182 / KY 12970)</name>
    <dbReference type="NCBI Taxonomy" id="764103"/>
    <lineage>
        <taxon>Eukaryota</taxon>
        <taxon>Fungi</taxon>
        <taxon>Dikarya</taxon>
        <taxon>Basidiomycota</taxon>
        <taxon>Pucciniomycotina</taxon>
        <taxon>Mixiomycetes</taxon>
        <taxon>Mixiales</taxon>
        <taxon>Mixiaceae</taxon>
        <taxon>Mixia</taxon>
    </lineage>
</organism>
<name>G7DSL3_MIXOS</name>
<keyword evidence="5 6" id="KW-0687">Ribonucleoprotein</keyword>
<feature type="domain" description="Sm" evidence="7">
    <location>
        <begin position="13"/>
        <end position="90"/>
    </location>
</feature>
<gene>
    <name evidence="8" type="primary">Mo00217</name>
    <name evidence="6" type="synonym">LSM1</name>
    <name evidence="8" type="ORF">E5Q_00217</name>
</gene>
<dbReference type="SUPFAM" id="SSF50182">
    <property type="entry name" value="Sm-like ribonucleoproteins"/>
    <property type="match status" value="1"/>
</dbReference>
<keyword evidence="9" id="KW-1185">Reference proteome</keyword>
<dbReference type="PANTHER" id="PTHR15588">
    <property type="entry name" value="LSM1"/>
    <property type="match status" value="1"/>
</dbReference>
<keyword evidence="2 6" id="KW-0963">Cytoplasm</keyword>
<dbReference type="InterPro" id="IPR010920">
    <property type="entry name" value="LSM_dom_sf"/>
</dbReference>
<dbReference type="FunCoup" id="G7DSL3">
    <property type="interactions" value="231"/>
</dbReference>
<dbReference type="GO" id="GO:0000932">
    <property type="term" value="C:P-body"/>
    <property type="evidence" value="ECO:0007669"/>
    <property type="project" value="UniProtKB-SubCell"/>
</dbReference>
<dbReference type="AlphaFoldDB" id="G7DSL3"/>
<comment type="subcellular location">
    <subcellularLocation>
        <location evidence="6">Cytoplasm</location>
    </subcellularLocation>
    <subcellularLocation>
        <location evidence="6">Cytoplasm</location>
        <location evidence="6">P-body</location>
    </subcellularLocation>
</comment>
<dbReference type="CDD" id="cd01728">
    <property type="entry name" value="LSm1"/>
    <property type="match status" value="1"/>
</dbReference>
<accession>G7DSL3</accession>
<dbReference type="GO" id="GO:0003729">
    <property type="term" value="F:mRNA binding"/>
    <property type="evidence" value="ECO:0007669"/>
    <property type="project" value="TreeGrafter"/>
</dbReference>
<dbReference type="OrthoDB" id="10263346at2759"/>
<dbReference type="InterPro" id="IPR001163">
    <property type="entry name" value="Sm_dom_euk/arc"/>
</dbReference>
<evidence type="ECO:0000256" key="1">
    <source>
        <dbReference type="ARBA" id="ARBA00006850"/>
    </source>
</evidence>
<dbReference type="Proteomes" id="UP000009131">
    <property type="component" value="Unassembled WGS sequence"/>
</dbReference>
<dbReference type="PROSITE" id="PS52002">
    <property type="entry name" value="SM"/>
    <property type="match status" value="1"/>
</dbReference>
<comment type="caution">
    <text evidence="8">The sequence shown here is derived from an EMBL/GenBank/DDBJ whole genome shotgun (WGS) entry which is preliminary data.</text>
</comment>
<dbReference type="SMART" id="SM00651">
    <property type="entry name" value="Sm"/>
    <property type="match status" value="1"/>
</dbReference>
<reference evidence="8 9" key="2">
    <citation type="journal article" date="2012" name="Open Biol.">
        <title>Characteristics of nucleosomes and linker DNA regions on the genome of the basidiomycete Mixia osmundae revealed by mono- and dinucleosome mapping.</title>
        <authorList>
            <person name="Nishida H."/>
            <person name="Kondo S."/>
            <person name="Matsumoto T."/>
            <person name="Suzuki Y."/>
            <person name="Yoshikawa H."/>
            <person name="Taylor T.D."/>
            <person name="Sugiyama J."/>
        </authorList>
    </citation>
    <scope>NUCLEOTIDE SEQUENCE [LARGE SCALE GENOMIC DNA]</scope>
    <source>
        <strain evidence="9">CBS 9802 / IAM 14324 / JCM 22182 / KY 12970</strain>
    </source>
</reference>
<evidence type="ECO:0000256" key="5">
    <source>
        <dbReference type="ARBA" id="ARBA00023274"/>
    </source>
</evidence>
<reference evidence="8 9" key="1">
    <citation type="journal article" date="2011" name="J. Gen. Appl. Microbiol.">
        <title>Draft genome sequencing of the enigmatic basidiomycete Mixia osmundae.</title>
        <authorList>
            <person name="Nishida H."/>
            <person name="Nagatsuka Y."/>
            <person name="Sugiyama J."/>
        </authorList>
    </citation>
    <scope>NUCLEOTIDE SEQUENCE [LARGE SCALE GENOMIC DNA]</scope>
    <source>
        <strain evidence="9">CBS 9802 / IAM 14324 / JCM 22182 / KY 12970</strain>
    </source>
</reference>
<dbReference type="HOGENOM" id="CLU_076902_0_1_1"/>
<dbReference type="GO" id="GO:1990726">
    <property type="term" value="C:Lsm1-7-Pat1 complex"/>
    <property type="evidence" value="ECO:0007669"/>
    <property type="project" value="TreeGrafter"/>
</dbReference>
<protein>
    <recommendedName>
        <fullName evidence="6">U6 snRNA-associated Sm-like protein LSm1</fullName>
    </recommendedName>
</protein>
<dbReference type="EMBL" id="BABT02000007">
    <property type="protein sequence ID" value="GAA93573.1"/>
    <property type="molecule type" value="Genomic_DNA"/>
</dbReference>
<dbReference type="Pfam" id="PF01423">
    <property type="entry name" value="LSM"/>
    <property type="match status" value="1"/>
</dbReference>
<dbReference type="InterPro" id="IPR044642">
    <property type="entry name" value="PTHR15588"/>
</dbReference>
<keyword evidence="3 6" id="KW-0507">mRNA processing</keyword>
<dbReference type="InterPro" id="IPR047575">
    <property type="entry name" value="Sm"/>
</dbReference>
<sequence>MNSVEALSNVAFTTSGALVDTVDKKVLVVLRDGRKLMGMFRSYDQYANFVLCDTIEQIYHPESQTIAERQVGVYLVRGENVALLGEIDLELEDEPPRRLNQAPIHTLLPVVKEEANRRQTLKEKRDKILLDQRGFSAELGEDQKY</sequence>
<comment type="function">
    <text evidence="6">Component of the cytoplasmic LSM1-LSM7 complex which is involved in mRNA degradation.</text>
</comment>
<evidence type="ECO:0000256" key="3">
    <source>
        <dbReference type="ARBA" id="ARBA00022664"/>
    </source>
</evidence>
<dbReference type="InParanoid" id="G7DSL3"/>
<evidence type="ECO:0000256" key="2">
    <source>
        <dbReference type="ARBA" id="ARBA00022490"/>
    </source>
</evidence>
<comment type="subunit">
    <text evidence="6">Component of the heptameric LSM1-LSM7 complex that forms a seven-membered ring structure with a donut shape.</text>
</comment>
<dbReference type="GO" id="GO:0006397">
    <property type="term" value="P:mRNA processing"/>
    <property type="evidence" value="ECO:0007669"/>
    <property type="project" value="UniProtKB-UniRule"/>
</dbReference>
<evidence type="ECO:0000256" key="4">
    <source>
        <dbReference type="ARBA" id="ARBA00022884"/>
    </source>
</evidence>
<dbReference type="Gene3D" id="2.30.30.100">
    <property type="match status" value="1"/>
</dbReference>
<evidence type="ECO:0000259" key="7">
    <source>
        <dbReference type="PROSITE" id="PS52002"/>
    </source>
</evidence>
<evidence type="ECO:0000313" key="8">
    <source>
        <dbReference type="EMBL" id="GAA93573.1"/>
    </source>
</evidence>
<comment type="similarity">
    <text evidence="1 6">Belongs to the snRNP Sm proteins family.</text>
</comment>
<proteinExistence type="inferred from homology"/>
<evidence type="ECO:0000256" key="6">
    <source>
        <dbReference type="RuleBase" id="RU365047"/>
    </source>
</evidence>
<dbReference type="PANTHER" id="PTHR15588:SF8">
    <property type="entry name" value="U6 SNRNA-ASSOCIATED SM-LIKE PROTEIN LSM1"/>
    <property type="match status" value="1"/>
</dbReference>
<keyword evidence="4 6" id="KW-0694">RNA-binding</keyword>
<dbReference type="eggNOG" id="KOG1782">
    <property type="taxonomic scope" value="Eukaryota"/>
</dbReference>
<dbReference type="GO" id="GO:0000290">
    <property type="term" value="P:deadenylation-dependent decapping of nuclear-transcribed mRNA"/>
    <property type="evidence" value="ECO:0007669"/>
    <property type="project" value="TreeGrafter"/>
</dbReference>
<dbReference type="STRING" id="764103.G7DSL3"/>
<evidence type="ECO:0000313" key="9">
    <source>
        <dbReference type="Proteomes" id="UP000009131"/>
    </source>
</evidence>